<protein>
    <recommendedName>
        <fullName evidence="5">Flagellar hook-associated protein 2</fullName>
        <shortName evidence="5">HAP2</shortName>
    </recommendedName>
    <alternativeName>
        <fullName evidence="5">Flagellar cap protein</fullName>
    </alternativeName>
</protein>
<dbReference type="InterPro" id="IPR010809">
    <property type="entry name" value="FliD_C"/>
</dbReference>
<reference evidence="9 10" key="1">
    <citation type="journal article" date="2014" name="Genome Announc.">
        <title>Draft genome sequences of eight enterohepatic helicobacter species isolated from both laboratory and wild rodents.</title>
        <authorList>
            <person name="Sheh A."/>
            <person name="Shen Z."/>
            <person name="Fox J.G."/>
        </authorList>
    </citation>
    <scope>NUCLEOTIDE SEQUENCE [LARGE SCALE GENOMIC DNA]</scope>
    <source>
        <strain evidence="9 10">MIT 97-6194</strain>
    </source>
</reference>
<dbReference type="PANTHER" id="PTHR30288">
    <property type="entry name" value="FLAGELLAR CAP/ASSEMBLY PROTEIN FLID"/>
    <property type="match status" value="1"/>
</dbReference>
<dbReference type="GO" id="GO:0009421">
    <property type="term" value="C:bacterial-type flagellum filament cap"/>
    <property type="evidence" value="ECO:0007669"/>
    <property type="project" value="InterPro"/>
</dbReference>
<reference evidence="8 11" key="4">
    <citation type="submission" date="2019-12" db="EMBL/GenBank/DDBJ databases">
        <title>Multi-Generational Helicobacter saguini Isolates.</title>
        <authorList>
            <person name="Mannion A."/>
            <person name="Shen Z."/>
            <person name="Fox J.G."/>
        </authorList>
    </citation>
    <scope>NUCLEOTIDE SEQUENCE [LARGE SCALE GENOMIC DNA]</scope>
    <source>
        <strain evidence="8">16-048</strain>
        <strain evidence="11">16-048 (F4)</strain>
    </source>
</reference>
<evidence type="ECO:0000313" key="11">
    <source>
        <dbReference type="Proteomes" id="UP000477070"/>
    </source>
</evidence>
<dbReference type="Proteomes" id="UP000477070">
    <property type="component" value="Unassembled WGS sequence"/>
</dbReference>
<dbReference type="AlphaFoldDB" id="A0A347VQW6"/>
<evidence type="ECO:0000256" key="2">
    <source>
        <dbReference type="ARBA" id="ARBA00011255"/>
    </source>
</evidence>
<evidence type="ECO:0000259" key="7">
    <source>
        <dbReference type="Pfam" id="PF07195"/>
    </source>
</evidence>
<comment type="subunit">
    <text evidence="2 5">Homopentamer.</text>
</comment>
<dbReference type="RefSeq" id="WP_034570583.1">
    <property type="nucleotide sequence ID" value="NZ_JRMP02000001.1"/>
</dbReference>
<dbReference type="NCBIfam" id="NF006282">
    <property type="entry name" value="PRK08453.1"/>
    <property type="match status" value="1"/>
</dbReference>
<dbReference type="Pfam" id="PF07195">
    <property type="entry name" value="FliD_C"/>
    <property type="match status" value="1"/>
</dbReference>
<dbReference type="GO" id="GO:0005576">
    <property type="term" value="C:extracellular region"/>
    <property type="evidence" value="ECO:0007669"/>
    <property type="project" value="UniProtKB-SubCell"/>
</dbReference>
<name>A0A347VQW6_9HELI</name>
<dbReference type="EMBL" id="QBIU01000001">
    <property type="protein sequence ID" value="MWV68549.1"/>
    <property type="molecule type" value="Genomic_DNA"/>
</dbReference>
<dbReference type="PANTHER" id="PTHR30288:SF0">
    <property type="entry name" value="FLAGELLAR HOOK-ASSOCIATED PROTEIN 2"/>
    <property type="match status" value="1"/>
</dbReference>
<keyword evidence="3 5" id="KW-0175">Coiled coil</keyword>
<keyword evidence="9" id="KW-0966">Cell projection</keyword>
<evidence type="ECO:0000313" key="8">
    <source>
        <dbReference type="EMBL" id="MWV68549.1"/>
    </source>
</evidence>
<reference evidence="9 10" key="2">
    <citation type="journal article" date="2016" name="Infect. Immun.">
        <title>Helicobacter saguini, a Novel Helicobacter Isolated from Cotton-Top Tamarins with Ulcerative Colitis, Has Proinflammatory Properties and Induces Typhlocolitis and Dysplasia in Gnotobiotic IL-10-/- Mice.</title>
        <authorList>
            <person name="Shen Z."/>
            <person name="Mannion A."/>
            <person name="Whary M.T."/>
            <person name="Muthupalani S."/>
            <person name="Sheh A."/>
            <person name="Feng Y."/>
            <person name="Gong G."/>
            <person name="Vandamme P."/>
            <person name="Holcombe H.R."/>
            <person name="Paster B.J."/>
            <person name="Fox J.G."/>
        </authorList>
    </citation>
    <scope>NUCLEOTIDE SEQUENCE [LARGE SCALE GENOMIC DNA]</scope>
    <source>
        <strain evidence="9 10">MIT 97-6194</strain>
    </source>
</reference>
<reference evidence="9" key="3">
    <citation type="submission" date="2018-04" db="EMBL/GenBank/DDBJ databases">
        <authorList>
            <person name="Sheh A."/>
            <person name="Shen Z."/>
            <person name="Mannion A.J."/>
            <person name="Fox J.G."/>
        </authorList>
    </citation>
    <scope>NUCLEOTIDE SEQUENCE</scope>
    <source>
        <strain evidence="9">MIT 97-6194</strain>
    </source>
</reference>
<dbReference type="EMBL" id="JRMP02000001">
    <property type="protein sequence ID" value="TLD95910.1"/>
    <property type="molecule type" value="Genomic_DNA"/>
</dbReference>
<evidence type="ECO:0000259" key="6">
    <source>
        <dbReference type="Pfam" id="PF02465"/>
    </source>
</evidence>
<comment type="subcellular location">
    <subcellularLocation>
        <location evidence="5">Secreted</location>
    </subcellularLocation>
    <subcellularLocation>
        <location evidence="5">Bacterial flagellum</location>
    </subcellularLocation>
</comment>
<proteinExistence type="inferred from homology"/>
<evidence type="ECO:0000256" key="5">
    <source>
        <dbReference type="RuleBase" id="RU362066"/>
    </source>
</evidence>
<accession>A0A347VQW6</accession>
<evidence type="ECO:0000256" key="3">
    <source>
        <dbReference type="ARBA" id="ARBA00023054"/>
    </source>
</evidence>
<gene>
    <name evidence="9" type="primary">fliD</name>
    <name evidence="8" type="ORF">DCO61_00495</name>
    <name evidence="9" type="ORF">LS64_000670</name>
</gene>
<comment type="caution">
    <text evidence="9">The sequence shown here is derived from an EMBL/GenBank/DDBJ whole genome shotgun (WGS) entry which is preliminary data.</text>
</comment>
<dbReference type="STRING" id="1548018.LS64_03315"/>
<sequence length="676" mass="73218">MAGKITSLGLGSSVLNSDVIDKLKKADEDNMVKPIDKKMEMNLEKQKQLVEIETAVGALRASAKKLADYSTFLSRNVSVSGDAVKATAADGIPVQSVNIEVKNLAKSDINEIGTKFASKEDAFTNEDTKLDFYSNGKNYSVDIKGGMNVAEVAQAITDATDGKIMGVVMKTGGEKPYQLMINSKETGENNRIYFGPILRGERISSSDIKLEGEKDFFIEVKDKNGATQKIGITTDLSNASDRAEALRSAIKEAINNNEATKGLVDSGDISVGLVNEGQSLIFNDKRGYKISVGGEKAGMLGFVNKEAEVKNLFDAGSEVKAGALSGTFNINDTTIDLAAITKKENTAEQNAAAIVEAMNKVDGLTASVENNKISFNANGKEVNITSTNEKNLLDLTGIKSGKYKDFATVQQNLFKLKNVQSAQDSEVLYNGASIKRPTNTLDDVVGGLTINLQKVSEEGKPDVITVSQNTDDLVKEVAEFVKAYNEAVPKLDAVTKFDADTKRGGVFSTESIIRNIRPALNQAITQSITNGTDVKSLMDYGISINDKSFMSLDSGKLASAVSADPERVKDVFYGGEKKDSSGKYNRYDGIFTKVSNVLGDLVDGGNAKLKTFSQTLERELKNYNAEREKSKKMLDARYETMAQRFASFDEQIAKANNSFNAVQMMIDQQAGEKKKN</sequence>
<dbReference type="GO" id="GO:0009424">
    <property type="term" value="C:bacterial-type flagellum hook"/>
    <property type="evidence" value="ECO:0007669"/>
    <property type="project" value="UniProtKB-UniRule"/>
</dbReference>
<keyword evidence="9" id="KW-0969">Cilium</keyword>
<dbReference type="OrthoDB" id="1530at2"/>
<dbReference type="Pfam" id="PF02465">
    <property type="entry name" value="FliD_N"/>
    <property type="match status" value="1"/>
</dbReference>
<dbReference type="GO" id="GO:0071973">
    <property type="term" value="P:bacterial-type flagellum-dependent cell motility"/>
    <property type="evidence" value="ECO:0007669"/>
    <property type="project" value="TreeGrafter"/>
</dbReference>
<keyword evidence="4 5" id="KW-0975">Bacterial flagellum</keyword>
<feature type="coiled-coil region" evidence="5">
    <location>
        <begin position="606"/>
        <end position="633"/>
    </location>
</feature>
<evidence type="ECO:0000313" key="9">
    <source>
        <dbReference type="EMBL" id="TLD95910.1"/>
    </source>
</evidence>
<keyword evidence="9" id="KW-0282">Flagellum</keyword>
<comment type="function">
    <text evidence="5">Required for morphogenesis and for the elongation of the flagellar filament by facilitating polymerization of the flagellin monomers at the tip of growing filament. Forms a capping structure, which prevents flagellin subunits (transported through the central channel of the flagellum) from leaking out without polymerization at the distal end.</text>
</comment>
<evidence type="ECO:0000256" key="1">
    <source>
        <dbReference type="ARBA" id="ARBA00009764"/>
    </source>
</evidence>
<feature type="domain" description="Flagellar hook-associated protein 2 C-terminal" evidence="7">
    <location>
        <begin position="422"/>
        <end position="656"/>
    </location>
</feature>
<feature type="domain" description="Flagellar hook-associated protein 2 N-terminal" evidence="6">
    <location>
        <begin position="17"/>
        <end position="108"/>
    </location>
</feature>
<comment type="similarity">
    <text evidence="1 5">Belongs to the FliD family.</text>
</comment>
<keyword evidence="5" id="KW-0964">Secreted</keyword>
<keyword evidence="10" id="KW-1185">Reference proteome</keyword>
<dbReference type="Proteomes" id="UP000029714">
    <property type="component" value="Unassembled WGS sequence"/>
</dbReference>
<dbReference type="GO" id="GO:0007155">
    <property type="term" value="P:cell adhesion"/>
    <property type="evidence" value="ECO:0007669"/>
    <property type="project" value="InterPro"/>
</dbReference>
<organism evidence="9 10">
    <name type="scientific">Helicobacter saguini</name>
    <dbReference type="NCBI Taxonomy" id="1548018"/>
    <lineage>
        <taxon>Bacteria</taxon>
        <taxon>Pseudomonadati</taxon>
        <taxon>Campylobacterota</taxon>
        <taxon>Epsilonproteobacteria</taxon>
        <taxon>Campylobacterales</taxon>
        <taxon>Helicobacteraceae</taxon>
        <taxon>Helicobacter</taxon>
    </lineage>
</organism>
<evidence type="ECO:0000256" key="4">
    <source>
        <dbReference type="ARBA" id="ARBA00023143"/>
    </source>
</evidence>
<dbReference type="InterPro" id="IPR040026">
    <property type="entry name" value="FliD"/>
</dbReference>
<dbReference type="InterPro" id="IPR003481">
    <property type="entry name" value="FliD_N"/>
</dbReference>
<evidence type="ECO:0000313" key="10">
    <source>
        <dbReference type="Proteomes" id="UP000029714"/>
    </source>
</evidence>